<reference evidence="1 2" key="1">
    <citation type="submission" date="2017-09" db="EMBL/GenBank/DDBJ databases">
        <title>Genomics of the genus Arcobacter.</title>
        <authorList>
            <person name="Perez-Cataluna A."/>
            <person name="Figueras M.J."/>
            <person name="Salas-Masso N."/>
        </authorList>
    </citation>
    <scope>NUCLEOTIDE SEQUENCE [LARGE SCALE GENOMIC DNA]</scope>
    <source>
        <strain evidence="1 2">CECT 7386</strain>
    </source>
</reference>
<organism evidence="1 2">
    <name type="scientific">Malaciobacter mytili LMG 24559</name>
    <dbReference type="NCBI Taxonomy" id="1032238"/>
    <lineage>
        <taxon>Bacteria</taxon>
        <taxon>Pseudomonadati</taxon>
        <taxon>Campylobacterota</taxon>
        <taxon>Epsilonproteobacteria</taxon>
        <taxon>Campylobacterales</taxon>
        <taxon>Arcobacteraceae</taxon>
        <taxon>Malaciobacter</taxon>
    </lineage>
</organism>
<dbReference type="EMBL" id="NXID01000008">
    <property type="protein sequence ID" value="RXK16481.1"/>
    <property type="molecule type" value="Genomic_DNA"/>
</dbReference>
<sequence>MKKIINLVLVFIILSFTGCSYFNIGEPMGSCEEQGCNYADAGICGDVFNIYKTRYKDIEKSYENIDCSRCKGKR</sequence>
<evidence type="ECO:0000313" key="2">
    <source>
        <dbReference type="Proteomes" id="UP000290092"/>
    </source>
</evidence>
<keyword evidence="2" id="KW-1185">Reference proteome</keyword>
<dbReference type="PROSITE" id="PS51257">
    <property type="entry name" value="PROKAR_LIPOPROTEIN"/>
    <property type="match status" value="1"/>
</dbReference>
<evidence type="ECO:0008006" key="3">
    <source>
        <dbReference type="Google" id="ProtNLM"/>
    </source>
</evidence>
<proteinExistence type="predicted"/>
<name>A0AAX2AL60_9BACT</name>
<gene>
    <name evidence="1" type="ORF">CP985_03455</name>
</gene>
<comment type="caution">
    <text evidence="1">The sequence shown here is derived from an EMBL/GenBank/DDBJ whole genome shotgun (WGS) entry which is preliminary data.</text>
</comment>
<dbReference type="Proteomes" id="UP000290092">
    <property type="component" value="Unassembled WGS sequence"/>
</dbReference>
<dbReference type="RefSeq" id="WP_114843322.1">
    <property type="nucleotide sequence ID" value="NZ_CP031220.1"/>
</dbReference>
<accession>A0AAX2AL60</accession>
<dbReference type="KEGG" id="amyt:AMYT_a0116"/>
<protein>
    <recommendedName>
        <fullName evidence="3">Lipoprotein</fullName>
    </recommendedName>
</protein>
<evidence type="ECO:0000313" key="1">
    <source>
        <dbReference type="EMBL" id="RXK16481.1"/>
    </source>
</evidence>
<dbReference type="AlphaFoldDB" id="A0AAX2AL60"/>